<reference evidence="2 3" key="1">
    <citation type="submission" date="2017-06" db="EMBL/GenBank/DDBJ databases">
        <title>Genome sequencing of cyanobaciteial culture collection at National Institute for Environmental Studies (NIES).</title>
        <authorList>
            <person name="Hirose Y."/>
            <person name="Shimura Y."/>
            <person name="Fujisawa T."/>
            <person name="Nakamura Y."/>
            <person name="Kawachi M."/>
        </authorList>
    </citation>
    <scope>NUCLEOTIDE SEQUENCE [LARGE SCALE GENOMIC DNA]</scope>
    <source>
        <strain evidence="2 3">NIES-806</strain>
    </source>
</reference>
<evidence type="ECO:0000313" key="2">
    <source>
        <dbReference type="EMBL" id="BAZ86508.1"/>
    </source>
</evidence>
<keyword evidence="3" id="KW-1185">Reference proteome</keyword>
<protein>
    <submittedName>
        <fullName evidence="2">S-layer domain-containing protein</fullName>
    </submittedName>
</protein>
<organism evidence="2 3">
    <name type="scientific">Dolichospermum compactum NIES-806</name>
    <dbReference type="NCBI Taxonomy" id="1973481"/>
    <lineage>
        <taxon>Bacteria</taxon>
        <taxon>Bacillati</taxon>
        <taxon>Cyanobacteriota</taxon>
        <taxon>Cyanophyceae</taxon>
        <taxon>Nostocales</taxon>
        <taxon>Aphanizomenonaceae</taxon>
        <taxon>Dolichospermum</taxon>
        <taxon>Dolichospermum compactum</taxon>
    </lineage>
</organism>
<dbReference type="PROSITE" id="PS51272">
    <property type="entry name" value="SLH"/>
    <property type="match status" value="1"/>
</dbReference>
<dbReference type="Pfam" id="PF00395">
    <property type="entry name" value="SLH"/>
    <property type="match status" value="1"/>
</dbReference>
<sequence length="106" mass="11894">MSMFLATKKRHEQIVTLKNLQSKTALFMALGITSTATLPLIIANQVFAQTSFTDVQSSYWASQFIQELSRRGIIAGFPDGSFRAEEAVTRAQFAAMLNKAFNKWEK</sequence>
<name>A0A1Z4V4W6_9CYAN</name>
<dbReference type="Proteomes" id="UP000218702">
    <property type="component" value="Chromosome"/>
</dbReference>
<evidence type="ECO:0000259" key="1">
    <source>
        <dbReference type="PROSITE" id="PS51272"/>
    </source>
</evidence>
<feature type="domain" description="SLH" evidence="1">
    <location>
        <begin position="48"/>
        <end position="106"/>
    </location>
</feature>
<dbReference type="InterPro" id="IPR001119">
    <property type="entry name" value="SLH_dom"/>
</dbReference>
<gene>
    <name evidence="2" type="ORF">NIES806_27210</name>
</gene>
<dbReference type="PANTHER" id="PTHR43308">
    <property type="entry name" value="OUTER MEMBRANE PROTEIN ALPHA-RELATED"/>
    <property type="match status" value="1"/>
</dbReference>
<dbReference type="KEGG" id="dcm:NIES806_27210"/>
<dbReference type="EMBL" id="AP018316">
    <property type="protein sequence ID" value="BAZ86508.1"/>
    <property type="molecule type" value="Genomic_DNA"/>
</dbReference>
<dbReference type="InterPro" id="IPR051465">
    <property type="entry name" value="Cell_Envelope_Struct_Comp"/>
</dbReference>
<accession>A0A1Z4V4W6</accession>
<dbReference type="AlphaFoldDB" id="A0A1Z4V4W6"/>
<dbReference type="PANTHER" id="PTHR43308:SF5">
    <property type="entry name" value="S-LAYER PROTEIN _ PEPTIDOGLYCAN ENDO-BETA-N-ACETYLGLUCOSAMINIDASE"/>
    <property type="match status" value="1"/>
</dbReference>
<proteinExistence type="predicted"/>
<evidence type="ECO:0000313" key="3">
    <source>
        <dbReference type="Proteomes" id="UP000218702"/>
    </source>
</evidence>